<reference evidence="3" key="1">
    <citation type="submission" date="2022-06" db="EMBL/GenBank/DDBJ databases">
        <title>Genomic Encyclopedia of Archaeal and Bacterial Type Strains, Phase II (KMG-II): from individual species to whole genera.</title>
        <authorList>
            <person name="Goeker M."/>
        </authorList>
    </citation>
    <scope>NUCLEOTIDE SEQUENCE</scope>
    <source>
        <strain evidence="3">DSM 43935</strain>
    </source>
</reference>
<feature type="transmembrane region" description="Helical" evidence="2">
    <location>
        <begin position="30"/>
        <end position="46"/>
    </location>
</feature>
<proteinExistence type="predicted"/>
<name>A0AAE3GG67_9PSEU</name>
<feature type="region of interest" description="Disordered" evidence="1">
    <location>
        <begin position="49"/>
        <end position="87"/>
    </location>
</feature>
<gene>
    <name evidence="3" type="ORF">LX83_003976</name>
</gene>
<keyword evidence="2" id="KW-1133">Transmembrane helix</keyword>
<organism evidence="3 4">
    <name type="scientific">Goodfellowiella coeruleoviolacea</name>
    <dbReference type="NCBI Taxonomy" id="334858"/>
    <lineage>
        <taxon>Bacteria</taxon>
        <taxon>Bacillati</taxon>
        <taxon>Actinomycetota</taxon>
        <taxon>Actinomycetes</taxon>
        <taxon>Pseudonocardiales</taxon>
        <taxon>Pseudonocardiaceae</taxon>
        <taxon>Goodfellowiella</taxon>
    </lineage>
</organism>
<dbReference type="Proteomes" id="UP001206128">
    <property type="component" value="Unassembled WGS sequence"/>
</dbReference>
<accession>A0AAE3GG67</accession>
<evidence type="ECO:0000256" key="1">
    <source>
        <dbReference type="SAM" id="MobiDB-lite"/>
    </source>
</evidence>
<sequence>MRTALTGIYAFGQLVAVLVVAINVHVDGMVAVALALALAGALINSWDEGRSLLPPRPLRPAQTPQERADRSQFRNADDPLFPPRSTR</sequence>
<dbReference type="AlphaFoldDB" id="A0AAE3GG67"/>
<evidence type="ECO:0000313" key="3">
    <source>
        <dbReference type="EMBL" id="MCP2167103.1"/>
    </source>
</evidence>
<keyword evidence="2" id="KW-0472">Membrane</keyword>
<dbReference type="RefSeq" id="WP_253773654.1">
    <property type="nucleotide sequence ID" value="NZ_JAMTCK010000009.1"/>
</dbReference>
<evidence type="ECO:0000256" key="2">
    <source>
        <dbReference type="SAM" id="Phobius"/>
    </source>
</evidence>
<feature type="compositionally biased region" description="Basic and acidic residues" evidence="1">
    <location>
        <begin position="66"/>
        <end position="77"/>
    </location>
</feature>
<keyword evidence="4" id="KW-1185">Reference proteome</keyword>
<comment type="caution">
    <text evidence="3">The sequence shown here is derived from an EMBL/GenBank/DDBJ whole genome shotgun (WGS) entry which is preliminary data.</text>
</comment>
<keyword evidence="2" id="KW-0812">Transmembrane</keyword>
<protein>
    <submittedName>
        <fullName evidence="3">Uncharacterized protein</fullName>
    </submittedName>
</protein>
<evidence type="ECO:0000313" key="4">
    <source>
        <dbReference type="Proteomes" id="UP001206128"/>
    </source>
</evidence>
<feature type="transmembrane region" description="Helical" evidence="2">
    <location>
        <begin position="7"/>
        <end position="24"/>
    </location>
</feature>
<dbReference type="EMBL" id="JAMTCK010000009">
    <property type="protein sequence ID" value="MCP2167103.1"/>
    <property type="molecule type" value="Genomic_DNA"/>
</dbReference>